<dbReference type="InterPro" id="IPR052800">
    <property type="entry name" value="DNA_Repair_Helicase_ZGRF1"/>
</dbReference>
<feature type="compositionally biased region" description="Low complexity" evidence="1">
    <location>
        <begin position="121"/>
        <end position="132"/>
    </location>
</feature>
<evidence type="ECO:0000256" key="1">
    <source>
        <dbReference type="SAM" id="MobiDB-lite"/>
    </source>
</evidence>
<dbReference type="Pfam" id="PF10382">
    <property type="entry name" value="ZGRF1-like_N"/>
    <property type="match status" value="1"/>
</dbReference>
<reference evidence="3" key="1">
    <citation type="submission" date="2022-07" db="EMBL/GenBank/DDBJ databases">
        <title>Genome Sequence of Xylaria arbuscula.</title>
        <authorList>
            <person name="Buettner E."/>
        </authorList>
    </citation>
    <scope>NUCLEOTIDE SEQUENCE</scope>
    <source>
        <strain evidence="3">VT107</strain>
    </source>
</reference>
<feature type="region of interest" description="Disordered" evidence="1">
    <location>
        <begin position="584"/>
        <end position="740"/>
    </location>
</feature>
<evidence type="ECO:0000313" key="4">
    <source>
        <dbReference type="Proteomes" id="UP001148614"/>
    </source>
</evidence>
<dbReference type="PANTHER" id="PTHR28535">
    <property type="entry name" value="ZINC FINGER GRF-TYPE CONTAINING 1"/>
    <property type="match status" value="1"/>
</dbReference>
<feature type="compositionally biased region" description="Basic residues" evidence="1">
    <location>
        <begin position="451"/>
        <end position="460"/>
    </location>
</feature>
<proteinExistence type="predicted"/>
<organism evidence="3 4">
    <name type="scientific">Xylaria arbuscula</name>
    <dbReference type="NCBI Taxonomy" id="114810"/>
    <lineage>
        <taxon>Eukaryota</taxon>
        <taxon>Fungi</taxon>
        <taxon>Dikarya</taxon>
        <taxon>Ascomycota</taxon>
        <taxon>Pezizomycotina</taxon>
        <taxon>Sordariomycetes</taxon>
        <taxon>Xylariomycetidae</taxon>
        <taxon>Xylariales</taxon>
        <taxon>Xylariaceae</taxon>
        <taxon>Xylaria</taxon>
    </lineage>
</organism>
<dbReference type="VEuPathDB" id="FungiDB:F4678DRAFT_280999"/>
<feature type="region of interest" description="Disordered" evidence="1">
    <location>
        <begin position="1"/>
        <end position="21"/>
    </location>
</feature>
<feature type="compositionally biased region" description="Basic and acidic residues" evidence="1">
    <location>
        <begin position="314"/>
        <end position="326"/>
    </location>
</feature>
<dbReference type="AlphaFoldDB" id="A0A9W8N8M9"/>
<dbReference type="GO" id="GO:0005634">
    <property type="term" value="C:nucleus"/>
    <property type="evidence" value="ECO:0007669"/>
    <property type="project" value="TreeGrafter"/>
</dbReference>
<feature type="region of interest" description="Disordered" evidence="1">
    <location>
        <begin position="291"/>
        <end position="569"/>
    </location>
</feature>
<feature type="compositionally biased region" description="Basic and acidic residues" evidence="1">
    <location>
        <begin position="170"/>
        <end position="189"/>
    </location>
</feature>
<feature type="compositionally biased region" description="Basic and acidic residues" evidence="1">
    <location>
        <begin position="592"/>
        <end position="601"/>
    </location>
</feature>
<feature type="region of interest" description="Disordered" evidence="1">
    <location>
        <begin position="121"/>
        <end position="206"/>
    </location>
</feature>
<dbReference type="PANTHER" id="PTHR28535:SF1">
    <property type="entry name" value="PROTEIN ZGRF1"/>
    <property type="match status" value="1"/>
</dbReference>
<feature type="compositionally biased region" description="Basic and acidic residues" evidence="1">
    <location>
        <begin position="461"/>
        <end position="475"/>
    </location>
</feature>
<keyword evidence="4" id="KW-1185">Reference proteome</keyword>
<protein>
    <recommendedName>
        <fullName evidence="2">5'-3' DNA helicase ZGRF1-like N-terminal domain-containing protein</fullName>
    </recommendedName>
</protein>
<feature type="compositionally biased region" description="Basic and acidic residues" evidence="1">
    <location>
        <begin position="537"/>
        <end position="552"/>
    </location>
</feature>
<feature type="compositionally biased region" description="Basic and acidic residues" evidence="1">
    <location>
        <begin position="363"/>
        <end position="375"/>
    </location>
</feature>
<name>A0A9W8N8M9_9PEZI</name>
<dbReference type="EMBL" id="JANPWZ010001843">
    <property type="protein sequence ID" value="KAJ3562845.1"/>
    <property type="molecule type" value="Genomic_DNA"/>
</dbReference>
<sequence>MATAVQSMQSSALGTPAHSTATTAPVREHTCLFTHDLRRKQKRWNDGRLKYHTFNRRVMVYDERGNFIGDAHWREDYDLADGDELELERGGVLTQVGECVGSRDQDLSDLIDKRAQEKAQRQAAAAARRPTAAVPPLHSVKPNSLPQKHLHNIIGTPSGHHGRAVLPKESPYEERRQKLSSPHSEDTCPAKRQRREISPPSKSGYAQNLFGATLTLSGRPSSQSITPSRSVLRHAPLHAINTQVSMNSHARLHSSTRPESILYTPTDTLDESEKTPVTQKQRRRMILDRENEISGERPVINPQTRSEAPCGTREIAEHAERPDRRIRQSRKTPVVGEPSRLDKVRNEKRTNGDDRRIGHRQRDKSLIDLTEDRTGTPEQIQDQPRTELKIKPRKKRGLLMIAERDMMSDPSVKSKSTKIPTDQGSDKTEHANAPEDTPTKPTEETRESASRRKQKSKERRKPKESDAIDSRRSENEGPEELQCVSDINADSWPRAGLRTTTEETGDDGNDIYANISRRSSRLAQHTSNRDTISLSGADRDRGSSRSRSREDFVPLDEMPPPHLAKLGRRSIKSREIIGFIFDDDSDSMINTKHNELAHEEQSSDFAPNPDSDKQPLQSRSKVCEDATTNEKSLSFESQPSGDCSSVSGSGAAMQTDEVSSTVMTAEIIQPKPRITNPATRGKKAAKPSEAAGQMPQCPLSAELKESSLPRNPGSMKITETGERRPGHQMPGFSRANGGPWSREAYDLFEFKRPQ</sequence>
<feature type="compositionally biased region" description="Basic and acidic residues" evidence="1">
    <location>
        <begin position="424"/>
        <end position="450"/>
    </location>
</feature>
<feature type="domain" description="5'-3' DNA helicase ZGRF1-like N-terminal" evidence="2">
    <location>
        <begin position="26"/>
        <end position="107"/>
    </location>
</feature>
<feature type="compositionally biased region" description="Polar residues" evidence="1">
    <location>
        <begin position="411"/>
        <end position="423"/>
    </location>
</feature>
<evidence type="ECO:0000313" key="3">
    <source>
        <dbReference type="EMBL" id="KAJ3562845.1"/>
    </source>
</evidence>
<dbReference type="Proteomes" id="UP001148614">
    <property type="component" value="Unassembled WGS sequence"/>
</dbReference>
<feature type="compositionally biased region" description="Polar residues" evidence="1">
    <location>
        <begin position="629"/>
        <end position="648"/>
    </location>
</feature>
<dbReference type="GO" id="GO:0006302">
    <property type="term" value="P:double-strand break repair"/>
    <property type="evidence" value="ECO:0007669"/>
    <property type="project" value="TreeGrafter"/>
</dbReference>
<dbReference type="InterPro" id="IPR018838">
    <property type="entry name" value="ZGRF1-like_N"/>
</dbReference>
<feature type="compositionally biased region" description="Basic and acidic residues" evidence="1">
    <location>
        <begin position="339"/>
        <end position="356"/>
    </location>
</feature>
<evidence type="ECO:0000259" key="2">
    <source>
        <dbReference type="Pfam" id="PF10382"/>
    </source>
</evidence>
<feature type="compositionally biased region" description="Polar residues" evidence="1">
    <location>
        <begin position="521"/>
        <end position="534"/>
    </location>
</feature>
<dbReference type="GO" id="GO:0035861">
    <property type="term" value="C:site of double-strand break"/>
    <property type="evidence" value="ECO:0007669"/>
    <property type="project" value="TreeGrafter"/>
</dbReference>
<comment type="caution">
    <text evidence="3">The sequence shown here is derived from an EMBL/GenBank/DDBJ whole genome shotgun (WGS) entry which is preliminary data.</text>
</comment>
<accession>A0A9W8N8M9</accession>
<gene>
    <name evidence="3" type="ORF">NPX13_g8407</name>
</gene>